<organism evidence="2 3">
    <name type="scientific">Pleurodeles waltl</name>
    <name type="common">Iberian ribbed newt</name>
    <dbReference type="NCBI Taxonomy" id="8319"/>
    <lineage>
        <taxon>Eukaryota</taxon>
        <taxon>Metazoa</taxon>
        <taxon>Chordata</taxon>
        <taxon>Craniata</taxon>
        <taxon>Vertebrata</taxon>
        <taxon>Euteleostomi</taxon>
        <taxon>Amphibia</taxon>
        <taxon>Batrachia</taxon>
        <taxon>Caudata</taxon>
        <taxon>Salamandroidea</taxon>
        <taxon>Salamandridae</taxon>
        <taxon>Pleurodelinae</taxon>
        <taxon>Pleurodeles</taxon>
    </lineage>
</organism>
<comment type="caution">
    <text evidence="2">The sequence shown here is derived from an EMBL/GenBank/DDBJ whole genome shotgun (WGS) entry which is preliminary data.</text>
</comment>
<sequence length="100" mass="11197">MARRGGAHLVFFAADHSKDRRWGYRRFSLWGRRHRYGAPLQAAATAPQRVRSSQPDPEVSLEHWLHPAEPPSRLRRTRTGGSGPPHRLSGPPCGQGPSKN</sequence>
<keyword evidence="3" id="KW-1185">Reference proteome</keyword>
<dbReference type="AlphaFoldDB" id="A0AAV7VK61"/>
<reference evidence="2" key="1">
    <citation type="journal article" date="2022" name="bioRxiv">
        <title>Sequencing and chromosome-scale assembly of the giantPleurodeles waltlgenome.</title>
        <authorList>
            <person name="Brown T."/>
            <person name="Elewa A."/>
            <person name="Iarovenko S."/>
            <person name="Subramanian E."/>
            <person name="Araus A.J."/>
            <person name="Petzold A."/>
            <person name="Susuki M."/>
            <person name="Suzuki K.-i.T."/>
            <person name="Hayashi T."/>
            <person name="Toyoda A."/>
            <person name="Oliveira C."/>
            <person name="Osipova E."/>
            <person name="Leigh N.D."/>
            <person name="Simon A."/>
            <person name="Yun M.H."/>
        </authorList>
    </citation>
    <scope>NUCLEOTIDE SEQUENCE</scope>
    <source>
        <strain evidence="2">20211129_DDA</strain>
        <tissue evidence="2">Liver</tissue>
    </source>
</reference>
<evidence type="ECO:0000313" key="3">
    <source>
        <dbReference type="Proteomes" id="UP001066276"/>
    </source>
</evidence>
<gene>
    <name evidence="2" type="ORF">NDU88_004962</name>
</gene>
<dbReference type="EMBL" id="JANPWB010000003">
    <property type="protein sequence ID" value="KAJ1201147.1"/>
    <property type="molecule type" value="Genomic_DNA"/>
</dbReference>
<accession>A0AAV7VK61</accession>
<evidence type="ECO:0000256" key="1">
    <source>
        <dbReference type="SAM" id="MobiDB-lite"/>
    </source>
</evidence>
<evidence type="ECO:0000313" key="2">
    <source>
        <dbReference type="EMBL" id="KAJ1201147.1"/>
    </source>
</evidence>
<proteinExistence type="predicted"/>
<protein>
    <submittedName>
        <fullName evidence="2">Uncharacterized protein</fullName>
    </submittedName>
</protein>
<name>A0AAV7VK61_PLEWA</name>
<dbReference type="Proteomes" id="UP001066276">
    <property type="component" value="Chromosome 2_1"/>
</dbReference>
<feature type="region of interest" description="Disordered" evidence="1">
    <location>
        <begin position="40"/>
        <end position="100"/>
    </location>
</feature>